<accession>A0A1G6US25</accession>
<dbReference type="RefSeq" id="WP_091240467.1">
    <property type="nucleotide sequence ID" value="NZ_FNAG01000002.1"/>
</dbReference>
<dbReference type="Proteomes" id="UP000199603">
    <property type="component" value="Unassembled WGS sequence"/>
</dbReference>
<organism evidence="1 2">
    <name type="scientific">Aquimonas voraii</name>
    <dbReference type="NCBI Taxonomy" id="265719"/>
    <lineage>
        <taxon>Bacteria</taxon>
        <taxon>Pseudomonadati</taxon>
        <taxon>Pseudomonadota</taxon>
        <taxon>Gammaproteobacteria</taxon>
        <taxon>Lysobacterales</taxon>
        <taxon>Lysobacteraceae</taxon>
        <taxon>Aquimonas</taxon>
    </lineage>
</organism>
<dbReference type="OrthoDB" id="7062791at2"/>
<protein>
    <submittedName>
        <fullName evidence="1">Uncharacterized protein</fullName>
    </submittedName>
</protein>
<dbReference type="EMBL" id="FNAG01000002">
    <property type="protein sequence ID" value="SDD43516.1"/>
    <property type="molecule type" value="Genomic_DNA"/>
</dbReference>
<reference evidence="1 2" key="1">
    <citation type="submission" date="2016-10" db="EMBL/GenBank/DDBJ databases">
        <authorList>
            <person name="de Groot N.N."/>
        </authorList>
    </citation>
    <scope>NUCLEOTIDE SEQUENCE [LARGE SCALE GENOMIC DNA]</scope>
    <source>
        <strain evidence="1 2">DSM 16957</strain>
    </source>
</reference>
<proteinExistence type="predicted"/>
<gene>
    <name evidence="1" type="ORF">SAMN04488509_102443</name>
</gene>
<evidence type="ECO:0000313" key="1">
    <source>
        <dbReference type="EMBL" id="SDD43516.1"/>
    </source>
</evidence>
<dbReference type="STRING" id="265719.SAMN04488509_102443"/>
<sequence>MFKPKTLILAFVAGFLATLFFHQGGLWLLNLSGKAAVAPWNMNPVAPLGVPAVLSLAFWGGLWGIALWALIRRSTGARFWMLAIVLGALLPSLVAWFVVFPLKGIELSSPLIIGALILNGLWGLGVAVYMRLFRA</sequence>
<evidence type="ECO:0000313" key="2">
    <source>
        <dbReference type="Proteomes" id="UP000199603"/>
    </source>
</evidence>
<name>A0A1G6US25_9GAMM</name>
<dbReference type="AlphaFoldDB" id="A0A1G6US25"/>
<keyword evidence="2" id="KW-1185">Reference proteome</keyword>